<dbReference type="EMBL" id="OX465077">
    <property type="protein sequence ID" value="CAI9266596.1"/>
    <property type="molecule type" value="Genomic_DNA"/>
</dbReference>
<accession>A0AA35YBR8</accession>
<gene>
    <name evidence="5" type="ORF">LSALG_LOCUS7141</name>
</gene>
<dbReference type="PROSITE" id="PS51857">
    <property type="entry name" value="CSD_2"/>
    <property type="match status" value="1"/>
</dbReference>
<evidence type="ECO:0000313" key="5">
    <source>
        <dbReference type="EMBL" id="CAI9266596.1"/>
    </source>
</evidence>
<dbReference type="Pfam" id="PF00313">
    <property type="entry name" value="CSD"/>
    <property type="match status" value="1"/>
</dbReference>
<keyword evidence="1" id="KW-0863">Zinc-finger</keyword>
<dbReference type="SMART" id="SM00343">
    <property type="entry name" value="ZnF_C2HC"/>
    <property type="match status" value="2"/>
</dbReference>
<feature type="compositionally biased region" description="Gly residues" evidence="2">
    <location>
        <begin position="164"/>
        <end position="186"/>
    </location>
</feature>
<dbReference type="Proteomes" id="UP001177003">
    <property type="component" value="Chromosome 1"/>
</dbReference>
<feature type="domain" description="CCHC-type" evidence="3">
    <location>
        <begin position="133"/>
        <end position="146"/>
    </location>
</feature>
<dbReference type="InterPro" id="IPR001878">
    <property type="entry name" value="Znf_CCHC"/>
</dbReference>
<dbReference type="InterPro" id="IPR002059">
    <property type="entry name" value="CSP_DNA-bd"/>
</dbReference>
<dbReference type="GO" id="GO:0003676">
    <property type="term" value="F:nucleic acid binding"/>
    <property type="evidence" value="ECO:0007669"/>
    <property type="project" value="InterPro"/>
</dbReference>
<keyword evidence="1" id="KW-0479">Metal-binding</keyword>
<organism evidence="5 6">
    <name type="scientific">Lactuca saligna</name>
    <name type="common">Willowleaf lettuce</name>
    <dbReference type="NCBI Taxonomy" id="75948"/>
    <lineage>
        <taxon>Eukaryota</taxon>
        <taxon>Viridiplantae</taxon>
        <taxon>Streptophyta</taxon>
        <taxon>Embryophyta</taxon>
        <taxon>Tracheophyta</taxon>
        <taxon>Spermatophyta</taxon>
        <taxon>Magnoliopsida</taxon>
        <taxon>eudicotyledons</taxon>
        <taxon>Gunneridae</taxon>
        <taxon>Pentapetalae</taxon>
        <taxon>asterids</taxon>
        <taxon>campanulids</taxon>
        <taxon>Asterales</taxon>
        <taxon>Asteraceae</taxon>
        <taxon>Cichorioideae</taxon>
        <taxon>Cichorieae</taxon>
        <taxon>Lactucinae</taxon>
        <taxon>Lactuca</taxon>
    </lineage>
</organism>
<evidence type="ECO:0000259" key="3">
    <source>
        <dbReference type="PROSITE" id="PS50158"/>
    </source>
</evidence>
<evidence type="ECO:0000313" key="6">
    <source>
        <dbReference type="Proteomes" id="UP001177003"/>
    </source>
</evidence>
<dbReference type="PROSITE" id="PS50158">
    <property type="entry name" value="ZF_CCHC"/>
    <property type="match status" value="2"/>
</dbReference>
<dbReference type="PANTHER" id="PTHR46565:SF5">
    <property type="entry name" value="COLD SHOCK PROTEIN 2-LIKE"/>
    <property type="match status" value="1"/>
</dbReference>
<reference evidence="5" key="1">
    <citation type="submission" date="2023-04" db="EMBL/GenBank/DDBJ databases">
        <authorList>
            <person name="Vijverberg K."/>
            <person name="Xiong W."/>
            <person name="Schranz E."/>
        </authorList>
    </citation>
    <scope>NUCLEOTIDE SEQUENCE</scope>
</reference>
<dbReference type="InterPro" id="IPR036875">
    <property type="entry name" value="Znf_CCHC_sf"/>
</dbReference>
<dbReference type="Gene3D" id="4.10.60.10">
    <property type="entry name" value="Zinc finger, CCHC-type"/>
    <property type="match status" value="2"/>
</dbReference>
<dbReference type="InterPro" id="IPR011129">
    <property type="entry name" value="CSD"/>
</dbReference>
<dbReference type="PRINTS" id="PR00050">
    <property type="entry name" value="COLDSHOCK"/>
</dbReference>
<evidence type="ECO:0000256" key="1">
    <source>
        <dbReference type="PROSITE-ProRule" id="PRU00047"/>
    </source>
</evidence>
<dbReference type="AlphaFoldDB" id="A0AA35YBR8"/>
<sequence>MAETNRYEGTVKWFSGQKGFGFIAPADDSGEDLFVHQSEIKMEGFRFLRDGQRVEFSVDSGGDGRKKAVDVMGLARTRPYSPGLRRGGRGRRGGYGGNRGGFGSGGDSVRGGGRFGRGSSGGDDEGRDGGPECYNCGRVGHFARNCYQGGDRGNGNEDYDNDQGGAGGGRGRGHGGGGGGGGGGRGGRSKACYHCGEEGHFARECPNDQD</sequence>
<feature type="compositionally biased region" description="Gly residues" evidence="2">
    <location>
        <begin position="93"/>
        <end position="121"/>
    </location>
</feature>
<dbReference type="Gene3D" id="2.40.50.140">
    <property type="entry name" value="Nucleic acid-binding proteins"/>
    <property type="match status" value="1"/>
</dbReference>
<feature type="region of interest" description="Disordered" evidence="2">
    <location>
        <begin position="78"/>
        <end position="129"/>
    </location>
</feature>
<dbReference type="SUPFAM" id="SSF57756">
    <property type="entry name" value="Retrovirus zinc finger-like domains"/>
    <property type="match status" value="2"/>
</dbReference>
<dbReference type="GO" id="GO:0008270">
    <property type="term" value="F:zinc ion binding"/>
    <property type="evidence" value="ECO:0007669"/>
    <property type="project" value="UniProtKB-KW"/>
</dbReference>
<feature type="domain" description="CSD" evidence="4">
    <location>
        <begin position="6"/>
        <end position="73"/>
    </location>
</feature>
<dbReference type="SUPFAM" id="SSF50249">
    <property type="entry name" value="Nucleic acid-binding proteins"/>
    <property type="match status" value="1"/>
</dbReference>
<name>A0AA35YBR8_LACSI</name>
<dbReference type="InterPro" id="IPR012340">
    <property type="entry name" value="NA-bd_OB-fold"/>
</dbReference>
<feature type="domain" description="CCHC-type" evidence="3">
    <location>
        <begin position="192"/>
        <end position="207"/>
    </location>
</feature>
<dbReference type="PANTHER" id="PTHR46565">
    <property type="entry name" value="COLD SHOCK DOMAIN PROTEIN 2"/>
    <property type="match status" value="1"/>
</dbReference>
<proteinExistence type="predicted"/>
<dbReference type="Pfam" id="PF00098">
    <property type="entry name" value="zf-CCHC"/>
    <property type="match status" value="2"/>
</dbReference>
<dbReference type="SMART" id="SM00357">
    <property type="entry name" value="CSP"/>
    <property type="match status" value="1"/>
</dbReference>
<protein>
    <submittedName>
        <fullName evidence="5">Uncharacterized protein</fullName>
    </submittedName>
</protein>
<feature type="region of interest" description="Disordered" evidence="2">
    <location>
        <begin position="157"/>
        <end position="188"/>
    </location>
</feature>
<dbReference type="CDD" id="cd04458">
    <property type="entry name" value="CSP_CDS"/>
    <property type="match status" value="1"/>
</dbReference>
<keyword evidence="1" id="KW-0862">Zinc</keyword>
<evidence type="ECO:0000259" key="4">
    <source>
        <dbReference type="PROSITE" id="PS51857"/>
    </source>
</evidence>
<evidence type="ECO:0000256" key="2">
    <source>
        <dbReference type="SAM" id="MobiDB-lite"/>
    </source>
</evidence>
<keyword evidence="6" id="KW-1185">Reference proteome</keyword>